<reference evidence="8" key="1">
    <citation type="journal article" date="2017" name="Nat. Ecol. Evol.">
        <title>Genome expansion and lineage-specific genetic innovations in the forest pathogenic fungi Armillaria.</title>
        <authorList>
            <person name="Sipos G."/>
            <person name="Prasanna A.N."/>
            <person name="Walter M.C."/>
            <person name="O'Connor E."/>
            <person name="Balint B."/>
            <person name="Krizsan K."/>
            <person name="Kiss B."/>
            <person name="Hess J."/>
            <person name="Varga T."/>
            <person name="Slot J."/>
            <person name="Riley R."/>
            <person name="Boka B."/>
            <person name="Rigling D."/>
            <person name="Barry K."/>
            <person name="Lee J."/>
            <person name="Mihaltcheva S."/>
            <person name="LaButti K."/>
            <person name="Lipzen A."/>
            <person name="Waldron R."/>
            <person name="Moloney N.M."/>
            <person name="Sperisen C."/>
            <person name="Kredics L."/>
            <person name="Vagvoelgyi C."/>
            <person name="Patrignani A."/>
            <person name="Fitzpatrick D."/>
            <person name="Nagy I."/>
            <person name="Doyle S."/>
            <person name="Anderson J.B."/>
            <person name="Grigoriev I.V."/>
            <person name="Gueldener U."/>
            <person name="Muensterkoetter M."/>
            <person name="Nagy L.G."/>
        </authorList>
    </citation>
    <scope>NUCLEOTIDE SEQUENCE [LARGE SCALE GENOMIC DNA]</scope>
    <source>
        <strain evidence="8">C18/9</strain>
    </source>
</reference>
<keyword evidence="5" id="KW-0539">Nucleus</keyword>
<dbReference type="AlphaFoldDB" id="A0A284R2K7"/>
<comment type="subcellular location">
    <subcellularLocation>
        <location evidence="1">Nucleus</location>
    </subcellularLocation>
</comment>
<keyword evidence="3" id="KW-0863">Zinc-finger</keyword>
<organism evidence="7 8">
    <name type="scientific">Armillaria ostoyae</name>
    <name type="common">Armillaria root rot fungus</name>
    <dbReference type="NCBI Taxonomy" id="47428"/>
    <lineage>
        <taxon>Eukaryota</taxon>
        <taxon>Fungi</taxon>
        <taxon>Dikarya</taxon>
        <taxon>Basidiomycota</taxon>
        <taxon>Agaricomycotina</taxon>
        <taxon>Agaricomycetes</taxon>
        <taxon>Agaricomycetidae</taxon>
        <taxon>Agaricales</taxon>
        <taxon>Marasmiineae</taxon>
        <taxon>Physalacriaceae</taxon>
        <taxon>Armillaria</taxon>
    </lineage>
</organism>
<dbReference type="InterPro" id="IPR012337">
    <property type="entry name" value="RNaseH-like_sf"/>
</dbReference>
<dbReference type="Proteomes" id="UP000219338">
    <property type="component" value="Unassembled WGS sequence"/>
</dbReference>
<accession>A0A284R2K7</accession>
<protein>
    <recommendedName>
        <fullName evidence="6">HAT C-terminal dimerisation domain-containing protein</fullName>
    </recommendedName>
</protein>
<dbReference type="PANTHER" id="PTHR46481">
    <property type="entry name" value="ZINC FINGER BED DOMAIN-CONTAINING PROTEIN 4"/>
    <property type="match status" value="1"/>
</dbReference>
<keyword evidence="4" id="KW-0862">Zinc</keyword>
<keyword evidence="8" id="KW-1185">Reference proteome</keyword>
<dbReference type="OMA" id="MIERAFC"/>
<evidence type="ECO:0000256" key="1">
    <source>
        <dbReference type="ARBA" id="ARBA00004123"/>
    </source>
</evidence>
<evidence type="ECO:0000256" key="3">
    <source>
        <dbReference type="ARBA" id="ARBA00022771"/>
    </source>
</evidence>
<dbReference type="EMBL" id="FUEG01000004">
    <property type="protein sequence ID" value="SJL02925.1"/>
    <property type="molecule type" value="Genomic_DNA"/>
</dbReference>
<feature type="domain" description="HAT C-terminal dimerisation" evidence="6">
    <location>
        <begin position="239"/>
        <end position="309"/>
    </location>
</feature>
<evidence type="ECO:0000259" key="6">
    <source>
        <dbReference type="Pfam" id="PF05699"/>
    </source>
</evidence>
<dbReference type="GO" id="GO:0005634">
    <property type="term" value="C:nucleus"/>
    <property type="evidence" value="ECO:0007669"/>
    <property type="project" value="UniProtKB-SubCell"/>
</dbReference>
<dbReference type="Pfam" id="PF05699">
    <property type="entry name" value="Dimer_Tnp_hAT"/>
    <property type="match status" value="1"/>
</dbReference>
<dbReference type="OrthoDB" id="1607513at2759"/>
<dbReference type="InterPro" id="IPR052035">
    <property type="entry name" value="ZnF_BED_domain_contain"/>
</dbReference>
<dbReference type="STRING" id="47428.A0A284R2K7"/>
<dbReference type="SUPFAM" id="SSF53098">
    <property type="entry name" value="Ribonuclease H-like"/>
    <property type="match status" value="1"/>
</dbReference>
<evidence type="ECO:0000313" key="7">
    <source>
        <dbReference type="EMBL" id="SJL02925.1"/>
    </source>
</evidence>
<evidence type="ECO:0000256" key="2">
    <source>
        <dbReference type="ARBA" id="ARBA00022723"/>
    </source>
</evidence>
<dbReference type="GO" id="GO:0046983">
    <property type="term" value="F:protein dimerization activity"/>
    <property type="evidence" value="ECO:0007669"/>
    <property type="project" value="InterPro"/>
</dbReference>
<dbReference type="InterPro" id="IPR008906">
    <property type="entry name" value="HATC_C_dom"/>
</dbReference>
<evidence type="ECO:0000256" key="4">
    <source>
        <dbReference type="ARBA" id="ARBA00022833"/>
    </source>
</evidence>
<dbReference type="GO" id="GO:0008270">
    <property type="term" value="F:zinc ion binding"/>
    <property type="evidence" value="ECO:0007669"/>
    <property type="project" value="UniProtKB-KW"/>
</dbReference>
<evidence type="ECO:0000256" key="5">
    <source>
        <dbReference type="ARBA" id="ARBA00023242"/>
    </source>
</evidence>
<dbReference type="PANTHER" id="PTHR46481:SF10">
    <property type="entry name" value="ZINC FINGER BED DOMAIN-CONTAINING PROTEIN 39"/>
    <property type="match status" value="1"/>
</dbReference>
<keyword evidence="2" id="KW-0479">Metal-binding</keyword>
<gene>
    <name evidence="7" type="ORF">ARMOST_06266</name>
</gene>
<evidence type="ECO:0000313" key="8">
    <source>
        <dbReference type="Proteomes" id="UP000219338"/>
    </source>
</evidence>
<proteinExistence type="predicted"/>
<sequence>MSSPLSYARLSLRCAPALNAESPGRAYDYKHVVNTYVAVNRELRQYELSTNDWDAIAMVTDWLKHFRAATVEMSVTKKPMLSTVHAVFRGLQRHLKGILASLPDHTPPEIKKGLLEAYRKLSDYYYKFDESPYYTWAALLDPRISYSGLKSEYSNDEELDQYLEQAKRDLRQYYLDNYASTASVAAPAPTPVVRTPSASAAPLFGQGSPQKVSFTAHYKQGPRRSSDEMNEYFALTQSREDFDFCDPVSWWYKRRGQFPNLYRLARDMMSIPGSAVAVERIFSSSRDTISMRRANLKPGTIRTLMLVKHRLRLARTAVDELLGDEEG</sequence>
<name>A0A284R2K7_ARMOS</name>